<feature type="domain" description="Calponin-homology (CH)" evidence="5">
    <location>
        <begin position="80"/>
        <end position="186"/>
    </location>
</feature>
<dbReference type="EMBL" id="JAAAXW010000121">
    <property type="protein sequence ID" value="KAF9543122.1"/>
    <property type="molecule type" value="Genomic_DNA"/>
</dbReference>
<evidence type="ECO:0000313" key="7">
    <source>
        <dbReference type="Proteomes" id="UP000723463"/>
    </source>
</evidence>
<keyword evidence="2" id="KW-0009">Actin-binding</keyword>
<dbReference type="Gene3D" id="1.10.418.10">
    <property type="entry name" value="Calponin-like domain"/>
    <property type="match status" value="2"/>
</dbReference>
<name>A0A9P6K2I9_9FUNG</name>
<feature type="region of interest" description="Disordered" evidence="4">
    <location>
        <begin position="537"/>
        <end position="558"/>
    </location>
</feature>
<organism evidence="6 7">
    <name type="scientific">Mortierella hygrophila</name>
    <dbReference type="NCBI Taxonomy" id="979708"/>
    <lineage>
        <taxon>Eukaryota</taxon>
        <taxon>Fungi</taxon>
        <taxon>Fungi incertae sedis</taxon>
        <taxon>Mucoromycota</taxon>
        <taxon>Mortierellomycotina</taxon>
        <taxon>Mortierellomycetes</taxon>
        <taxon>Mortierellales</taxon>
        <taxon>Mortierellaceae</taxon>
        <taxon>Mortierella</taxon>
    </lineage>
</organism>
<feature type="region of interest" description="Disordered" evidence="4">
    <location>
        <begin position="418"/>
        <end position="444"/>
    </location>
</feature>
<feature type="compositionally biased region" description="Basic and acidic residues" evidence="4">
    <location>
        <begin position="418"/>
        <end position="427"/>
    </location>
</feature>
<keyword evidence="1" id="KW-0677">Repeat</keyword>
<sequence length="1960" mass="224305">MAWQLKNKRLQSQGPGGLNTNSSSLTNSLLNNNAHNLLSSKSPSSNANTLTGGLHNNNHLANHLDASEDMVRQFAASQIDTQKTTFMRWVNVQLATTTAYSPMTTIEKDLKDGKRLIGLLEVVSKEPLKPERGNMRIHQMANVSKALAFLEKKTDEPLQSIGNEDIVDGNVKLTLGLIWNIIYRFQIQHIANTMTEIYPSLLNDINSMEEETSVVNQKKKKGASQHQVDAKQALLRWVRLQLEDYSDIIPPIQDFHRSWKTGVAFAALIHRHDPTILPDFYNSILQASHETIEQSRKTLTTAFDAAFERMTLPRLLDPEDLVDVETPDERSIMTYVSEYYLIMSQHQQEQDPVVAEELHTSRQQAKEHRVTSAEEDLQAELRRAQEDEERKKREELEELERIRLRRMEIEGWSIRAVERAREEEEARRKRREEEEEKNLQRKLKREAREREKAILYEQTYGRPPRGATAATAQGDEEEEGGVAGEDGVHGVHSVHEFSTATTIIPMDPEEVAKRQAELDEKLERYLKQAQNLLNWVERQDENLPPTPDTTAPLDRSRDLDQFKLEVQQAEEARRRKEDDFSLVHSLRDEVLDFESPDLTSEQVAHVEEMWQELDTLWTAFSKRTSGAMDAVQEIQWIVECSQEIDRILSDLQRFQEQLQLTAEKRSLDSLQDRSQGSVLDHQESNVVSIKLLWKRYTDTLSNILVSETYTPPAHLAQQGEQVNTVDLPNLGALIIEAHNNLSNDRLLQTFLYTFVLSEEWIEKSVELLVSLRDPSFVTRDIWRSGETVKDFLARDTSRDDHLDKYRADTTERQARLEEEKTKLDEFRSTGLEKLEQEAQAVIAGVEETQDVTAPETVAAVEKKMSGVKARLDQVETMLPKELDRRAYASRVLDYLEAARSTQALLETAFNAVNSWVLTQPGTEAEETVNKVTSSLAQLEATFKSADVQPVVWDSIQIRHKGLSNLVRDLSSCLQEKQEILIADKQMKEFLDVTQSCQMTLREFRSDLYCDTPFKGMISDDTTPFDEFTAMVSRVGQAFDVFEEANYNKYQDMAAAMTASSTAAGSRQDPTVVQAKIASVRRLFDDIRALRADRERDVVNLAECRRVITTIKRLDADLMSVDNRLTALEITDPDQKQTLNGLVDQASQLANEFLLIEQGPVFRFINQDASCAPLLKEIRERQVHIVQMQTRLSLGLEIGEQWGLLWDQFTDRVKTLQQYLEESEVEIRGRGLYSIDGLADGDSNWKKTEDELHDAEVANNKTQTSLNEFKRQRMLELSNLKVALHQSVQLSGGIESLDQIRTEQYHEAEQMQQKLREHLQRLYLLNNQEGFQLEIIGQRLVWSQQLAESEVHLAKSTVACQDTVEEYTQIIASCQQNDSTADLNAKAVEQLKQQMNQISSSAATQKEASMDVTLTIYDSLAELATMPAPGESADSPEVQAKKVPLHLEVELYEYKSRYTMLDHHLEYAQQVVEHAVQTASFIRMNDVMDSGFLRMETELKAEREANPKTLEKMNAIRKELADLTERQHAVAKMPKPADKVSEVYTESQQRTRARLEEVLASRLERSAQLSKNLDPHLIGFQALLAYQNGLRQLYQTLNEHDRWVTQSNQKVQSTHDQIKQMFSSWPGDELEQRKYHNHESMVVFDVDEQVVVDELDVLMDEMEKEFAHVQTMKQGFEETKELIKVALLGATVHSKQLRMELEWFAENLTGRIQQLETGIRTRSLQLLALEKRAAWEKEIEVARSWFKDFAKAVILFAREQSRWKSNHKRAGDDDNISLRSVKTTASRIRVDRLGLSVIEFEDQVEVFETESRPHVDKAWSELCSALAIIARSVPDEFQNRQHALSRDFEDIRKQVSMSSVIVTQRRSLEEMAFRLESLEHLNGLKDELKEETKFNGSGNHGSGNGNVYAYGNGQGNGKVAPTHLAVPDSKDGKYGSDAVSTKTKEKKWSRFQAKVKKLTRR</sequence>
<keyword evidence="7" id="KW-1185">Reference proteome</keyword>
<accession>A0A9P6K2I9</accession>
<dbReference type="PROSITE" id="PS00020">
    <property type="entry name" value="ACTININ_2"/>
    <property type="match status" value="1"/>
</dbReference>
<feature type="region of interest" description="Disordered" evidence="4">
    <location>
        <begin position="1"/>
        <end position="54"/>
    </location>
</feature>
<gene>
    <name evidence="6" type="primary">ACTN2_1</name>
    <name evidence="6" type="ORF">EC957_001267</name>
</gene>
<dbReference type="SMART" id="SM00033">
    <property type="entry name" value="CH"/>
    <property type="match status" value="2"/>
</dbReference>
<dbReference type="GO" id="GO:0003779">
    <property type="term" value="F:actin binding"/>
    <property type="evidence" value="ECO:0007669"/>
    <property type="project" value="UniProtKB-KW"/>
</dbReference>
<dbReference type="PROSITE" id="PS50021">
    <property type="entry name" value="CH"/>
    <property type="match status" value="2"/>
</dbReference>
<evidence type="ECO:0000259" key="5">
    <source>
        <dbReference type="PROSITE" id="PS50021"/>
    </source>
</evidence>
<evidence type="ECO:0000256" key="4">
    <source>
        <dbReference type="SAM" id="MobiDB-lite"/>
    </source>
</evidence>
<evidence type="ECO:0000256" key="3">
    <source>
        <dbReference type="SAM" id="Coils"/>
    </source>
</evidence>
<dbReference type="InterPro" id="IPR036872">
    <property type="entry name" value="CH_dom_sf"/>
</dbReference>
<dbReference type="PANTHER" id="PTHR11915">
    <property type="entry name" value="SPECTRIN/FILAMIN RELATED CYTOSKELETAL PROTEIN"/>
    <property type="match status" value="1"/>
</dbReference>
<dbReference type="InterPro" id="IPR001589">
    <property type="entry name" value="Actinin_actin-bd_CS"/>
</dbReference>
<dbReference type="SUPFAM" id="SSF47576">
    <property type="entry name" value="Calponin-homology domain, CH-domain"/>
    <property type="match status" value="1"/>
</dbReference>
<feature type="coiled-coil region" evidence="3">
    <location>
        <begin position="637"/>
        <end position="664"/>
    </location>
</feature>
<evidence type="ECO:0000256" key="1">
    <source>
        <dbReference type="ARBA" id="ARBA00022737"/>
    </source>
</evidence>
<feature type="compositionally biased region" description="Basic and acidic residues" evidence="4">
    <location>
        <begin position="356"/>
        <end position="372"/>
    </location>
</feature>
<feature type="region of interest" description="Disordered" evidence="4">
    <location>
        <begin position="351"/>
        <end position="376"/>
    </location>
</feature>
<feature type="region of interest" description="Disordered" evidence="4">
    <location>
        <begin position="1891"/>
        <end position="1960"/>
    </location>
</feature>
<feature type="domain" description="Calponin-homology (CH)" evidence="5">
    <location>
        <begin position="228"/>
        <end position="344"/>
    </location>
</feature>
<feature type="region of interest" description="Disordered" evidence="4">
    <location>
        <begin position="459"/>
        <end position="485"/>
    </location>
</feature>
<dbReference type="Pfam" id="PF00307">
    <property type="entry name" value="CH"/>
    <property type="match status" value="2"/>
</dbReference>
<comment type="caution">
    <text evidence="6">The sequence shown here is derived from an EMBL/GenBank/DDBJ whole genome shotgun (WGS) entry which is preliminary data.</text>
</comment>
<dbReference type="InterPro" id="IPR001715">
    <property type="entry name" value="CH_dom"/>
</dbReference>
<protein>
    <submittedName>
        <fullName evidence="6">Actinin alpha 2</fullName>
    </submittedName>
</protein>
<reference evidence="6" key="1">
    <citation type="journal article" date="2020" name="Fungal Divers.">
        <title>Resolving the Mortierellaceae phylogeny through synthesis of multi-gene phylogenetics and phylogenomics.</title>
        <authorList>
            <person name="Vandepol N."/>
            <person name="Liber J."/>
            <person name="Desiro A."/>
            <person name="Na H."/>
            <person name="Kennedy M."/>
            <person name="Barry K."/>
            <person name="Grigoriev I.V."/>
            <person name="Miller A.N."/>
            <person name="O'Donnell K."/>
            <person name="Stajich J.E."/>
            <person name="Bonito G."/>
        </authorList>
    </citation>
    <scope>NUCLEOTIDE SEQUENCE</scope>
    <source>
        <strain evidence="6">NRRL 2591</strain>
    </source>
</reference>
<evidence type="ECO:0000313" key="6">
    <source>
        <dbReference type="EMBL" id="KAF9543122.1"/>
    </source>
</evidence>
<proteinExistence type="predicted"/>
<dbReference type="Proteomes" id="UP000723463">
    <property type="component" value="Unassembled WGS sequence"/>
</dbReference>
<keyword evidence="3" id="KW-0175">Coiled coil</keyword>
<feature type="compositionally biased region" description="Basic residues" evidence="4">
    <location>
        <begin position="1948"/>
        <end position="1960"/>
    </location>
</feature>
<feature type="compositionally biased region" description="Low complexity" evidence="4">
    <location>
        <begin position="18"/>
        <end position="54"/>
    </location>
</feature>
<evidence type="ECO:0000256" key="2">
    <source>
        <dbReference type="ARBA" id="ARBA00023203"/>
    </source>
</evidence>